<name>A0A4U3KUM1_9BACT</name>
<dbReference type="SUPFAM" id="SSF51182">
    <property type="entry name" value="RmlC-like cupins"/>
    <property type="match status" value="1"/>
</dbReference>
<keyword evidence="4" id="KW-1185">Reference proteome</keyword>
<proteinExistence type="predicted"/>
<evidence type="ECO:0000259" key="2">
    <source>
        <dbReference type="Pfam" id="PF07883"/>
    </source>
</evidence>
<dbReference type="Pfam" id="PF07883">
    <property type="entry name" value="Cupin_2"/>
    <property type="match status" value="1"/>
</dbReference>
<dbReference type="InterPro" id="IPR014710">
    <property type="entry name" value="RmlC-like_jellyroll"/>
</dbReference>
<keyword evidence="1" id="KW-0732">Signal</keyword>
<dbReference type="RefSeq" id="WP_137263188.1">
    <property type="nucleotide sequence ID" value="NZ_SZQL01000016.1"/>
</dbReference>
<dbReference type="InterPro" id="IPR047263">
    <property type="entry name" value="HNL-like_cupin"/>
</dbReference>
<evidence type="ECO:0000313" key="4">
    <source>
        <dbReference type="Proteomes" id="UP000305848"/>
    </source>
</evidence>
<accession>A0A4U3KUM1</accession>
<dbReference type="EMBL" id="SZQL01000016">
    <property type="protein sequence ID" value="TKK66131.1"/>
    <property type="molecule type" value="Genomic_DNA"/>
</dbReference>
<dbReference type="AlphaFoldDB" id="A0A4U3KUM1"/>
<dbReference type="OrthoDB" id="9802489at2"/>
<dbReference type="PANTHER" id="PTHR43698:SF1">
    <property type="entry name" value="BLL4564 PROTEIN"/>
    <property type="match status" value="1"/>
</dbReference>
<dbReference type="InterPro" id="IPR013096">
    <property type="entry name" value="Cupin_2"/>
</dbReference>
<dbReference type="InterPro" id="IPR011051">
    <property type="entry name" value="RmlC_Cupin_sf"/>
</dbReference>
<feature type="domain" description="Cupin type-2" evidence="2">
    <location>
        <begin position="64"/>
        <end position="129"/>
    </location>
</feature>
<feature type="signal peptide" evidence="1">
    <location>
        <begin position="1"/>
        <end position="21"/>
    </location>
</feature>
<evidence type="ECO:0000313" key="3">
    <source>
        <dbReference type="EMBL" id="TKK66131.1"/>
    </source>
</evidence>
<dbReference type="Proteomes" id="UP000305848">
    <property type="component" value="Unassembled WGS sequence"/>
</dbReference>
<evidence type="ECO:0000256" key="1">
    <source>
        <dbReference type="SAM" id="SignalP"/>
    </source>
</evidence>
<dbReference type="CDD" id="cd02233">
    <property type="entry name" value="cupin_HNL-like"/>
    <property type="match status" value="1"/>
</dbReference>
<organism evidence="3 4">
    <name type="scientific">Ilyomonas limi</name>
    <dbReference type="NCBI Taxonomy" id="2575867"/>
    <lineage>
        <taxon>Bacteria</taxon>
        <taxon>Pseudomonadati</taxon>
        <taxon>Bacteroidota</taxon>
        <taxon>Chitinophagia</taxon>
        <taxon>Chitinophagales</taxon>
        <taxon>Chitinophagaceae</taxon>
        <taxon>Ilyomonas</taxon>
    </lineage>
</organism>
<comment type="caution">
    <text evidence="3">The sequence shown here is derived from an EMBL/GenBank/DDBJ whole genome shotgun (WGS) entry which is preliminary data.</text>
</comment>
<feature type="chain" id="PRO_5020923592" evidence="1">
    <location>
        <begin position="22"/>
        <end position="152"/>
    </location>
</feature>
<sequence>MKKALYLMIVFCVTLFTLAQAQDTSIFPKGEIGKNTDNYTGTIWLNELSKPDTAFTFGIAQAVYASGSKLDWHIHPGGQILLITEGTGYYQEKGKPGQIVHKGDVIKCLPGVAHWHAAVSNSSFAYIAISPAQKGKTIWLQKVTDAEYNAIK</sequence>
<reference evidence="3 4" key="1">
    <citation type="submission" date="2019-05" db="EMBL/GenBank/DDBJ databases">
        <title>Panacibacter sp. strain 17mud1-8 Genome sequencing and assembly.</title>
        <authorList>
            <person name="Chhetri G."/>
        </authorList>
    </citation>
    <scope>NUCLEOTIDE SEQUENCE [LARGE SCALE GENOMIC DNA]</scope>
    <source>
        <strain evidence="3 4">17mud1-8</strain>
    </source>
</reference>
<dbReference type="Gene3D" id="2.60.120.10">
    <property type="entry name" value="Jelly Rolls"/>
    <property type="match status" value="1"/>
</dbReference>
<dbReference type="PANTHER" id="PTHR43698">
    <property type="entry name" value="RIBD C-TERMINAL DOMAIN CONTAINING PROTEIN"/>
    <property type="match status" value="1"/>
</dbReference>
<protein>
    <submittedName>
        <fullName evidence="3">Cupin domain-containing protein</fullName>
    </submittedName>
</protein>
<gene>
    <name evidence="3" type="ORF">FC093_17905</name>
</gene>